<dbReference type="SUPFAM" id="SSF51556">
    <property type="entry name" value="Metallo-dependent hydrolases"/>
    <property type="match status" value="1"/>
</dbReference>
<name>A0A5C6AXI8_9BACT</name>
<comment type="caution">
    <text evidence="3">The sequence shown here is derived from an EMBL/GenBank/DDBJ whole genome shotgun (WGS) entry which is preliminary data.</text>
</comment>
<dbReference type="OrthoDB" id="9776488at2"/>
<gene>
    <name evidence="3" type="primary">nagA_1</name>
    <name evidence="3" type="ORF">Pla100_08140</name>
</gene>
<sequence length="312" mass="33784">MNPPGPFIDLQVNGYAGLDFNADEITLDEVVRVGQRLADDAVEKVLVTLITAPLETMIRRISRWCEILDQLDGDASLSRFHVFAGFHIEGPFISPVDGYVGAHPREAVRPAGLDAAGRLVDAACGRIRLLTLAPEQDTGGVVTRWLTDQGITVAAGHSDASLDQLKASIDSGLRMYTHLGNGCPAQLPRHDNIIQRVLHLSDQLAISFIADGHHIPCMSLANYLRCVPSRNVIIVTDAISAAGLGPGRYPLGDQTVEVDQDGAAWSADRTHFAGSAATMPSMYATLHDRLGVEQQELQHWMRANPARMIGDE</sequence>
<dbReference type="EC" id="3.5.1.25" evidence="3"/>
<dbReference type="Gene3D" id="3.20.20.140">
    <property type="entry name" value="Metal-dependent hydrolases"/>
    <property type="match status" value="1"/>
</dbReference>
<dbReference type="RefSeq" id="WP_146576308.1">
    <property type="nucleotide sequence ID" value="NZ_SJPM01000001.1"/>
</dbReference>
<evidence type="ECO:0000313" key="3">
    <source>
        <dbReference type="EMBL" id="TWU03879.1"/>
    </source>
</evidence>
<organism evidence="3 4">
    <name type="scientific">Neorhodopirellula pilleata</name>
    <dbReference type="NCBI Taxonomy" id="2714738"/>
    <lineage>
        <taxon>Bacteria</taxon>
        <taxon>Pseudomonadati</taxon>
        <taxon>Planctomycetota</taxon>
        <taxon>Planctomycetia</taxon>
        <taxon>Pirellulales</taxon>
        <taxon>Pirellulaceae</taxon>
        <taxon>Neorhodopirellula</taxon>
    </lineage>
</organism>
<evidence type="ECO:0000256" key="2">
    <source>
        <dbReference type="ARBA" id="ARBA00022801"/>
    </source>
</evidence>
<comment type="similarity">
    <text evidence="1">Belongs to the metallo-dependent hydrolases superfamily. NagA family.</text>
</comment>
<dbReference type="GO" id="GO:0006046">
    <property type="term" value="P:N-acetylglucosamine catabolic process"/>
    <property type="evidence" value="ECO:0007669"/>
    <property type="project" value="TreeGrafter"/>
</dbReference>
<dbReference type="GO" id="GO:0008448">
    <property type="term" value="F:N-acetylglucosamine-6-phosphate deacetylase activity"/>
    <property type="evidence" value="ECO:0007669"/>
    <property type="project" value="UniProtKB-EC"/>
</dbReference>
<dbReference type="EMBL" id="SJPM01000001">
    <property type="protein sequence ID" value="TWU03879.1"/>
    <property type="molecule type" value="Genomic_DNA"/>
</dbReference>
<dbReference type="Proteomes" id="UP000316213">
    <property type="component" value="Unassembled WGS sequence"/>
</dbReference>
<protein>
    <submittedName>
        <fullName evidence="3">N-acetylglucosamine-6-phosphate deacetylase</fullName>
        <ecNumber evidence="3">3.5.1.25</ecNumber>
    </submittedName>
</protein>
<keyword evidence="4" id="KW-1185">Reference proteome</keyword>
<evidence type="ECO:0000256" key="1">
    <source>
        <dbReference type="ARBA" id="ARBA00010716"/>
    </source>
</evidence>
<evidence type="ECO:0000313" key="4">
    <source>
        <dbReference type="Proteomes" id="UP000316213"/>
    </source>
</evidence>
<dbReference type="PANTHER" id="PTHR11113:SF14">
    <property type="entry name" value="N-ACETYLGLUCOSAMINE-6-PHOSPHATE DEACETYLASE"/>
    <property type="match status" value="1"/>
</dbReference>
<proteinExistence type="inferred from homology"/>
<reference evidence="3 4" key="1">
    <citation type="submission" date="2019-02" db="EMBL/GenBank/DDBJ databases">
        <title>Deep-cultivation of Planctomycetes and their phenomic and genomic characterization uncovers novel biology.</title>
        <authorList>
            <person name="Wiegand S."/>
            <person name="Jogler M."/>
            <person name="Boedeker C."/>
            <person name="Pinto D."/>
            <person name="Vollmers J."/>
            <person name="Rivas-Marin E."/>
            <person name="Kohn T."/>
            <person name="Peeters S.H."/>
            <person name="Heuer A."/>
            <person name="Rast P."/>
            <person name="Oberbeckmann S."/>
            <person name="Bunk B."/>
            <person name="Jeske O."/>
            <person name="Meyerdierks A."/>
            <person name="Storesund J.E."/>
            <person name="Kallscheuer N."/>
            <person name="Luecker S."/>
            <person name="Lage O.M."/>
            <person name="Pohl T."/>
            <person name="Merkel B.J."/>
            <person name="Hornburger P."/>
            <person name="Mueller R.-W."/>
            <person name="Bruemmer F."/>
            <person name="Labrenz M."/>
            <person name="Spormann A.M."/>
            <person name="Op Den Camp H."/>
            <person name="Overmann J."/>
            <person name="Amann R."/>
            <person name="Jetten M.S.M."/>
            <person name="Mascher T."/>
            <person name="Medema M.H."/>
            <person name="Devos D.P."/>
            <person name="Kaster A.-K."/>
            <person name="Ovreas L."/>
            <person name="Rohde M."/>
            <person name="Galperin M.Y."/>
            <person name="Jogler C."/>
        </authorList>
    </citation>
    <scope>NUCLEOTIDE SEQUENCE [LARGE SCALE GENOMIC DNA]</scope>
    <source>
        <strain evidence="3 4">Pla100</strain>
    </source>
</reference>
<keyword evidence="2 3" id="KW-0378">Hydrolase</keyword>
<dbReference type="InterPro" id="IPR032466">
    <property type="entry name" value="Metal_Hydrolase"/>
</dbReference>
<dbReference type="PANTHER" id="PTHR11113">
    <property type="entry name" value="N-ACETYLGLUCOSAMINE-6-PHOSPHATE DEACETYLASE"/>
    <property type="match status" value="1"/>
</dbReference>
<dbReference type="AlphaFoldDB" id="A0A5C6AXI8"/>
<accession>A0A5C6AXI8</accession>